<sequence length="95" mass="10810">MQRTEEMRNFILTQVLDQSARARCKMNTLSLGKPEKGKMVEGMILTMAQQGQIPGKLGEKELISLLESVNQRTQRTTVVKFDRRRAALDSDDDDL</sequence>
<organism evidence="2 3">
    <name type="scientific">Frieseomelitta varia</name>
    <dbReference type="NCBI Taxonomy" id="561572"/>
    <lineage>
        <taxon>Eukaryota</taxon>
        <taxon>Metazoa</taxon>
        <taxon>Ecdysozoa</taxon>
        <taxon>Arthropoda</taxon>
        <taxon>Hexapoda</taxon>
        <taxon>Insecta</taxon>
        <taxon>Pterygota</taxon>
        <taxon>Neoptera</taxon>
        <taxon>Endopterygota</taxon>
        <taxon>Hymenoptera</taxon>
        <taxon>Apocrita</taxon>
        <taxon>Aculeata</taxon>
        <taxon>Apoidea</taxon>
        <taxon>Anthophila</taxon>
        <taxon>Apidae</taxon>
        <taxon>Frieseomelitta</taxon>
    </lineage>
</organism>
<dbReference type="PANTHER" id="PTHR10840:SF0">
    <property type="entry name" value="PROGRAMMED CELL DEATH PROTEIN 5"/>
    <property type="match status" value="1"/>
</dbReference>
<comment type="caution">
    <text evidence="2">The sequence shown here is derived from an EMBL/GenBank/DDBJ whole genome shotgun (WGS) entry which is preliminary data.</text>
</comment>
<keyword evidence="3" id="KW-1185">Reference proteome</keyword>
<evidence type="ECO:0000313" key="2">
    <source>
        <dbReference type="EMBL" id="KAF3430020.1"/>
    </source>
</evidence>
<dbReference type="Gene3D" id="1.10.8.140">
    <property type="entry name" value="PDCD5-like"/>
    <property type="match status" value="1"/>
</dbReference>
<dbReference type="Pfam" id="PF01984">
    <property type="entry name" value="dsDNA_bind"/>
    <property type="match status" value="1"/>
</dbReference>
<proteinExistence type="inferred from homology"/>
<gene>
    <name evidence="2" type="ORF">E2986_03974</name>
</gene>
<accession>A0A833S370</accession>
<dbReference type="AlphaFoldDB" id="A0A833S370"/>
<dbReference type="SUPFAM" id="SSF46950">
    <property type="entry name" value="Double-stranded DNA-binding domain"/>
    <property type="match status" value="1"/>
</dbReference>
<dbReference type="InterPro" id="IPR036883">
    <property type="entry name" value="PDCD5-like_sf"/>
</dbReference>
<protein>
    <recommendedName>
        <fullName evidence="4">Programmed cell death protein 5</fullName>
    </recommendedName>
</protein>
<dbReference type="GO" id="GO:0003677">
    <property type="term" value="F:DNA binding"/>
    <property type="evidence" value="ECO:0007669"/>
    <property type="project" value="InterPro"/>
</dbReference>
<comment type="similarity">
    <text evidence="1">Belongs to the PDCD5 family.</text>
</comment>
<reference evidence="2" key="1">
    <citation type="submission" date="2019-11" db="EMBL/GenBank/DDBJ databases">
        <title>The nuclear and mitochondrial genomes of Frieseomelitta varia - a highly eusocial stingless bee (Meliponini) with a permanently sterile worker caste.</title>
        <authorList>
            <person name="Freitas F.C.P."/>
            <person name="Lourenco A.P."/>
            <person name="Nunes F.M.F."/>
            <person name="Paschoal A.R."/>
            <person name="Abreu F.C.P."/>
            <person name="Barbin F.O."/>
            <person name="Bataglia L."/>
            <person name="Cardoso-Junior C.A.M."/>
            <person name="Cervoni M.S."/>
            <person name="Silva S.R."/>
            <person name="Dalarmi F."/>
            <person name="Del Lama M.A."/>
            <person name="Depintor T.S."/>
            <person name="Ferreira K.M."/>
            <person name="Goria P.S."/>
            <person name="Jaskot M.C."/>
            <person name="Lago D.C."/>
            <person name="Luna-Lucena D."/>
            <person name="Moda L.M."/>
            <person name="Nascimento L."/>
            <person name="Pedrino M."/>
            <person name="Rabico F.O."/>
            <person name="Sanches F.C."/>
            <person name="Santos D.E."/>
            <person name="Santos C.G."/>
            <person name="Vieira J."/>
            <person name="Lopes T.F."/>
            <person name="Barchuk A.R."/>
            <person name="Hartfelder K."/>
            <person name="Simoes Z.L.P."/>
            <person name="Bitondi M.M.G."/>
            <person name="Pinheiro D.G."/>
        </authorList>
    </citation>
    <scope>NUCLEOTIDE SEQUENCE</scope>
    <source>
        <strain evidence="2">USP_RPSP 00005682</strain>
        <tissue evidence="2">Whole individual</tissue>
    </source>
</reference>
<name>A0A833S370_9HYME</name>
<dbReference type="InterPro" id="IPR002836">
    <property type="entry name" value="PDCD5-like"/>
</dbReference>
<evidence type="ECO:0000256" key="1">
    <source>
        <dbReference type="ARBA" id="ARBA00010490"/>
    </source>
</evidence>
<dbReference type="GO" id="GO:0005829">
    <property type="term" value="C:cytosol"/>
    <property type="evidence" value="ECO:0007669"/>
    <property type="project" value="TreeGrafter"/>
</dbReference>
<dbReference type="GO" id="GO:0005634">
    <property type="term" value="C:nucleus"/>
    <property type="evidence" value="ECO:0007669"/>
    <property type="project" value="TreeGrafter"/>
</dbReference>
<dbReference type="PIRSF" id="PIRSF015730">
    <property type="entry name" value="TFAR19"/>
    <property type="match status" value="1"/>
</dbReference>
<evidence type="ECO:0008006" key="4">
    <source>
        <dbReference type="Google" id="ProtNLM"/>
    </source>
</evidence>
<evidence type="ECO:0000313" key="3">
    <source>
        <dbReference type="Proteomes" id="UP000655588"/>
    </source>
</evidence>
<dbReference type="PANTHER" id="PTHR10840">
    <property type="entry name" value="PROGRAMMED CELL DEATH PROTEIN 5"/>
    <property type="match status" value="1"/>
</dbReference>
<dbReference type="EMBL" id="WNWW01000135">
    <property type="protein sequence ID" value="KAF3430020.1"/>
    <property type="molecule type" value="Genomic_DNA"/>
</dbReference>
<dbReference type="Proteomes" id="UP000655588">
    <property type="component" value="Unassembled WGS sequence"/>
</dbReference>